<dbReference type="InterPro" id="IPR047849">
    <property type="entry name" value="RNF17-like_TUDOR_rpt4"/>
</dbReference>
<evidence type="ECO:0000313" key="8">
    <source>
        <dbReference type="EMBL" id="KAJ8282200.1"/>
    </source>
</evidence>
<feature type="domain" description="RING-type" evidence="6">
    <location>
        <begin position="13"/>
        <end position="61"/>
    </location>
</feature>
<keyword evidence="3" id="KW-0862">Zinc</keyword>
<feature type="region of interest" description="Disordered" evidence="5">
    <location>
        <begin position="92"/>
        <end position="123"/>
    </location>
</feature>
<feature type="compositionally biased region" description="Polar residues" evidence="5">
    <location>
        <begin position="294"/>
        <end position="310"/>
    </location>
</feature>
<dbReference type="OrthoDB" id="5800423at2759"/>
<feature type="compositionally biased region" description="Basic residues" evidence="5">
    <location>
        <begin position="92"/>
        <end position="104"/>
    </location>
</feature>
<feature type="compositionally biased region" description="Basic and acidic residues" evidence="5">
    <location>
        <begin position="1125"/>
        <end position="1142"/>
    </location>
</feature>
<evidence type="ECO:0000259" key="7">
    <source>
        <dbReference type="PROSITE" id="PS50304"/>
    </source>
</evidence>
<protein>
    <recommendedName>
        <fullName evidence="10">Ring finger protein 17</fullName>
    </recommendedName>
</protein>
<feature type="domain" description="Tudor" evidence="7">
    <location>
        <begin position="1244"/>
        <end position="1301"/>
    </location>
</feature>
<dbReference type="PROSITE" id="PS50304">
    <property type="entry name" value="TUDOR"/>
    <property type="match status" value="4"/>
</dbReference>
<keyword evidence="9" id="KW-1185">Reference proteome</keyword>
<sequence length="1619" mass="180849">MSERNESQNSVVCGTCGLAYTLPEDEVVGNLPHMLLCGHVFCTSCLRSLEFGNIVVCPECKVESMLSEDGVEGLQVDSRIIGLIYTAKMNMRKNRDRPRHRKSTPPHLPPAEGPEQESDTEKGLEDALCQAAENLSQLESIHQTLVEGLQVQVKKEKARLAKEIEEVAEAALSILRKRKGVLQAELAHLEQYFLASRQLLGQVEERRKALHTAIQKTKQVQQHPSLGSYCELDKVLEILQAPVAVQSYDLSCLSLGSGLSCTLHTEGLGQSLKTYFKFTIGNPKVLTGEDVSTDAPSQLGTERKSWQGSIPPQDRRLGWQAPDTVEPGAPEWQQESLGMRSANQAASSCGLSDTPNVIIEEIIEEAEPERPFSYRPASRRRSVWRRRPAGLALPRAMPRRGRPRNLLPQPAFMGPPLPPRGKAVLGRPRRKGRRYPMDGPPMRLGKAFQEWVLVTHVVNPSHFYIRRVAETRAGVVLSKKISGLCSGERGLFTAANVLETGSLLFVKWKESMWCRVTVTEVFQRGRVEPVSRSPVLDLAKLRVYFQDYGFSKDISFNDSEGASVVDGLNQCVRRVDLAVQSEMARWPAQAIRCSLKDIVPADLNKGWCTESQMEFQRVVGSKAVEMQVFGEERDALLVDLKNAPMDKSASDMPLSLRDYLVFLELAMFYSPMGKPPSSGRRPLQFYPPVYPRAMVELNAVVCHINSPSDFYIQLVDNIEYLLLNAKLQDFYSQEGLGGLEVFCPTLEQACAALFEDKVWYRAQIIGFPGNRLVEVQYVDFGNKKILPLSDIRKLKDEFFALPAMAIQCCLAHLKPASSAASWSTTCTERFRNLAEQKLMSAMATEIVPRLQAMPVRLFEVKEDVGQSTDIAELLVGEDLACFRKGVKPQAQVVDPAVWDPPFEGLLEGVRDGDTVAPEEETLLQSNAQDLHTHIQLPQNLKDLRVRVTHVCSPGSFYVQLLQMDKHLKKVYEKLKEAYAKSEPQTVEWAVDMYCAAYVNGVWERGQVRSVSSANIAEVVRCDFGNKVKLHINHLRPLQPDLVGCLMLECSLSDIRPAGGRSTWTATSCDFISYYMTGAMATMTIKENTPQRPISVVLYCADRAGKDVSIADFLVSEGLALKERTRPEGGRVCRRGRSPEELRGGGAESSVSSPPGCSPSKPAPCPASPPKVVRTRPYVRPEAVKTRPYSPPELPHCGLTQMTITAVSEDGVIYAMTRHAELQFEQLKDRLQLHIKTLPRQKPYSWKSVLGCAVMGSDMLWYRGEVQEVIGGHVKVRYVDQGLVENIPVCHVYPTVLCEDIPQLCIPCKLHGIIPVGEQWQGDAVALLRELLHTRCVDLQIMELPSDPQGQVTVQVLLDGMTLSRIMVHHQHATFDPSVSAKEMQVPVVTPSLTELDDWELNTKGLKDSELMLGVYKYPRLPDKGEHFPVKIKHLRTPNEVFLYPLVKDRDVEETGETLEQALGRVNSSVEELPLLTDFPIEGPCLAEYCDGKFYRAKLLSLEGFDPVKVLIRHVDFGSDDMVPMQRLRQVPEALLRFPCKAIQVRVAGFKPPLVRLEKERVSYRPEWSMKAALEMIDLLHGDITASVVSTDPETAVFLYDENGALVHLPLVQKGLADYE</sequence>
<dbReference type="Gene3D" id="2.30.30.140">
    <property type="match status" value="4"/>
</dbReference>
<evidence type="ECO:0000256" key="4">
    <source>
        <dbReference type="PROSITE-ProRule" id="PRU00175"/>
    </source>
</evidence>
<name>A0A9Q1DUU5_CONCO</name>
<dbReference type="PANTHER" id="PTHR16442:SF1">
    <property type="entry name" value="RING FINGER PROTEIN 17"/>
    <property type="match status" value="1"/>
</dbReference>
<dbReference type="SMART" id="SM00333">
    <property type="entry name" value="TUDOR"/>
    <property type="match status" value="4"/>
</dbReference>
<dbReference type="InterPro" id="IPR035437">
    <property type="entry name" value="SNase_OB-fold_sf"/>
</dbReference>
<accession>A0A9Q1DUU5</accession>
<feature type="domain" description="Tudor" evidence="7">
    <location>
        <begin position="987"/>
        <end position="1044"/>
    </location>
</feature>
<evidence type="ECO:0000256" key="5">
    <source>
        <dbReference type="SAM" id="MobiDB-lite"/>
    </source>
</evidence>
<evidence type="ECO:0000256" key="1">
    <source>
        <dbReference type="ARBA" id="ARBA00022723"/>
    </source>
</evidence>
<dbReference type="CDD" id="cd20417">
    <property type="entry name" value="Tudor_TDRD4_rpt4"/>
    <property type="match status" value="1"/>
</dbReference>
<feature type="compositionally biased region" description="Low complexity" evidence="5">
    <location>
        <begin position="1148"/>
        <end position="1159"/>
    </location>
</feature>
<dbReference type="Proteomes" id="UP001152803">
    <property type="component" value="Unassembled WGS sequence"/>
</dbReference>
<feature type="domain" description="Tudor" evidence="7">
    <location>
        <begin position="743"/>
        <end position="801"/>
    </location>
</feature>
<dbReference type="GO" id="GO:0008270">
    <property type="term" value="F:zinc ion binding"/>
    <property type="evidence" value="ECO:0007669"/>
    <property type="project" value="UniProtKB-KW"/>
</dbReference>
<evidence type="ECO:0000256" key="2">
    <source>
        <dbReference type="ARBA" id="ARBA00022771"/>
    </source>
</evidence>
<dbReference type="SUPFAM" id="SSF57850">
    <property type="entry name" value="RING/U-box"/>
    <property type="match status" value="1"/>
</dbReference>
<dbReference type="InterPro" id="IPR001841">
    <property type="entry name" value="Znf_RING"/>
</dbReference>
<evidence type="ECO:0000259" key="6">
    <source>
        <dbReference type="PROSITE" id="PS50089"/>
    </source>
</evidence>
<feature type="domain" description="Tudor" evidence="7">
    <location>
        <begin position="1477"/>
        <end position="1537"/>
    </location>
</feature>
<evidence type="ECO:0000313" key="9">
    <source>
        <dbReference type="Proteomes" id="UP001152803"/>
    </source>
</evidence>
<keyword evidence="2 4" id="KW-0863">Zinc-finger</keyword>
<dbReference type="InterPro" id="IPR017907">
    <property type="entry name" value="Znf_RING_CS"/>
</dbReference>
<dbReference type="Gene3D" id="2.40.50.90">
    <property type="match status" value="5"/>
</dbReference>
<dbReference type="PANTHER" id="PTHR16442">
    <property type="entry name" value="RING FINGER PROTEIN 17"/>
    <property type="match status" value="1"/>
</dbReference>
<dbReference type="InterPro" id="IPR002999">
    <property type="entry name" value="Tudor"/>
</dbReference>
<feature type="region of interest" description="Disordered" evidence="5">
    <location>
        <begin position="289"/>
        <end position="350"/>
    </location>
</feature>
<dbReference type="Pfam" id="PF00567">
    <property type="entry name" value="TUDOR"/>
    <property type="match status" value="4"/>
</dbReference>
<feature type="region of interest" description="Disordered" evidence="5">
    <location>
        <begin position="1125"/>
        <end position="1191"/>
    </location>
</feature>
<feature type="region of interest" description="Disordered" evidence="5">
    <location>
        <begin position="395"/>
        <end position="439"/>
    </location>
</feature>
<dbReference type="Gene3D" id="3.30.40.10">
    <property type="entry name" value="Zinc/RING finger domain, C3HC4 (zinc finger)"/>
    <property type="match status" value="1"/>
</dbReference>
<dbReference type="EMBL" id="JAFJMO010000003">
    <property type="protein sequence ID" value="KAJ8282200.1"/>
    <property type="molecule type" value="Genomic_DNA"/>
</dbReference>
<dbReference type="InterPro" id="IPR013083">
    <property type="entry name" value="Znf_RING/FYVE/PHD"/>
</dbReference>
<keyword evidence="1" id="KW-0479">Metal-binding</keyword>
<dbReference type="PROSITE" id="PS50089">
    <property type="entry name" value="ZF_RING_2"/>
    <property type="match status" value="1"/>
</dbReference>
<gene>
    <name evidence="8" type="ORF">COCON_G00047190</name>
</gene>
<dbReference type="PROSITE" id="PS00518">
    <property type="entry name" value="ZF_RING_1"/>
    <property type="match status" value="1"/>
</dbReference>
<dbReference type="SMART" id="SM00184">
    <property type="entry name" value="RING"/>
    <property type="match status" value="1"/>
</dbReference>
<reference evidence="8" key="1">
    <citation type="journal article" date="2023" name="Science">
        <title>Genome structures resolve the early diversification of teleost fishes.</title>
        <authorList>
            <person name="Parey E."/>
            <person name="Louis A."/>
            <person name="Montfort J."/>
            <person name="Bouchez O."/>
            <person name="Roques C."/>
            <person name="Iampietro C."/>
            <person name="Lluch J."/>
            <person name="Castinel A."/>
            <person name="Donnadieu C."/>
            <person name="Desvignes T."/>
            <person name="Floi Bucao C."/>
            <person name="Jouanno E."/>
            <person name="Wen M."/>
            <person name="Mejri S."/>
            <person name="Dirks R."/>
            <person name="Jansen H."/>
            <person name="Henkel C."/>
            <person name="Chen W.J."/>
            <person name="Zahm M."/>
            <person name="Cabau C."/>
            <person name="Klopp C."/>
            <person name="Thompson A.W."/>
            <person name="Robinson-Rechavi M."/>
            <person name="Braasch I."/>
            <person name="Lecointre G."/>
            <person name="Bobe J."/>
            <person name="Postlethwait J.H."/>
            <person name="Berthelot C."/>
            <person name="Roest Crollius H."/>
            <person name="Guiguen Y."/>
        </authorList>
    </citation>
    <scope>NUCLEOTIDE SEQUENCE</scope>
    <source>
        <strain evidence="8">Concon-B</strain>
    </source>
</reference>
<feature type="compositionally biased region" description="Polar residues" evidence="5">
    <location>
        <begin position="333"/>
        <end position="350"/>
    </location>
</feature>
<evidence type="ECO:0008006" key="10">
    <source>
        <dbReference type="Google" id="ProtNLM"/>
    </source>
</evidence>
<dbReference type="SUPFAM" id="SSF63748">
    <property type="entry name" value="Tudor/PWWP/MBT"/>
    <property type="match status" value="5"/>
</dbReference>
<comment type="caution">
    <text evidence="8">The sequence shown here is derived from an EMBL/GenBank/DDBJ whole genome shotgun (WGS) entry which is preliminary data.</text>
</comment>
<evidence type="ECO:0000256" key="3">
    <source>
        <dbReference type="ARBA" id="ARBA00022833"/>
    </source>
</evidence>
<proteinExistence type="predicted"/>
<organism evidence="8 9">
    <name type="scientific">Conger conger</name>
    <name type="common">Conger eel</name>
    <name type="synonym">Muraena conger</name>
    <dbReference type="NCBI Taxonomy" id="82655"/>
    <lineage>
        <taxon>Eukaryota</taxon>
        <taxon>Metazoa</taxon>
        <taxon>Chordata</taxon>
        <taxon>Craniata</taxon>
        <taxon>Vertebrata</taxon>
        <taxon>Euteleostomi</taxon>
        <taxon>Actinopterygii</taxon>
        <taxon>Neopterygii</taxon>
        <taxon>Teleostei</taxon>
        <taxon>Anguilliformes</taxon>
        <taxon>Congridae</taxon>
        <taxon>Conger</taxon>
    </lineage>
</organism>